<evidence type="ECO:0000313" key="1">
    <source>
        <dbReference type="EMBL" id="RDK92706.1"/>
    </source>
</evidence>
<reference evidence="1 2" key="1">
    <citation type="submission" date="2018-07" db="EMBL/GenBank/DDBJ databases">
        <title>Genomic Encyclopedia of Type Strains, Phase IV (KMG-IV): sequencing the most valuable type-strain genomes for metagenomic binning, comparative biology and taxonomic classification.</title>
        <authorList>
            <person name="Goeker M."/>
        </authorList>
    </citation>
    <scope>NUCLEOTIDE SEQUENCE [LARGE SCALE GENOMIC DNA]</scope>
    <source>
        <strain evidence="1 2">DSM 103736</strain>
    </source>
</reference>
<gene>
    <name evidence="1" type="ORF">C8D90_10396</name>
</gene>
<dbReference type="Proteomes" id="UP000254848">
    <property type="component" value="Unassembled WGS sequence"/>
</dbReference>
<dbReference type="AlphaFoldDB" id="A0A370QTX2"/>
<keyword evidence="2" id="KW-1185">Reference proteome</keyword>
<sequence length="50" mass="5974">MSRYKFCHFGRGRFDVDQMEWNKKEIIKVINGRIITTMGKFPVVVIIKEN</sequence>
<evidence type="ECO:0000313" key="2">
    <source>
        <dbReference type="Proteomes" id="UP000254848"/>
    </source>
</evidence>
<dbReference type="EMBL" id="QRAP01000003">
    <property type="protein sequence ID" value="RDK92706.1"/>
    <property type="molecule type" value="Genomic_DNA"/>
</dbReference>
<name>A0A370QTX2_9GAMM</name>
<protein>
    <submittedName>
        <fullName evidence="1">Uncharacterized protein</fullName>
    </submittedName>
</protein>
<organism evidence="1 2">
    <name type="scientific">Enterobacillus tribolii</name>
    <dbReference type="NCBI Taxonomy" id="1487935"/>
    <lineage>
        <taxon>Bacteria</taxon>
        <taxon>Pseudomonadati</taxon>
        <taxon>Pseudomonadota</taxon>
        <taxon>Gammaproteobacteria</taxon>
        <taxon>Enterobacterales</taxon>
        <taxon>Hafniaceae</taxon>
        <taxon>Enterobacillus</taxon>
    </lineage>
</organism>
<proteinExistence type="predicted"/>
<comment type="caution">
    <text evidence="1">The sequence shown here is derived from an EMBL/GenBank/DDBJ whole genome shotgun (WGS) entry which is preliminary data.</text>
</comment>
<accession>A0A370QTX2</accession>